<organism evidence="2 3">
    <name type="scientific">Derxia gummosa DSM 723</name>
    <dbReference type="NCBI Taxonomy" id="1121388"/>
    <lineage>
        <taxon>Bacteria</taxon>
        <taxon>Pseudomonadati</taxon>
        <taxon>Pseudomonadota</taxon>
        <taxon>Betaproteobacteria</taxon>
        <taxon>Burkholderiales</taxon>
        <taxon>Alcaligenaceae</taxon>
        <taxon>Derxia</taxon>
    </lineage>
</organism>
<dbReference type="Proteomes" id="UP000675920">
    <property type="component" value="Unplaced"/>
</dbReference>
<dbReference type="GO" id="GO:0004301">
    <property type="term" value="F:epoxide hydrolase activity"/>
    <property type="evidence" value="ECO:0007669"/>
    <property type="project" value="TreeGrafter"/>
</dbReference>
<keyword evidence="3" id="KW-0378">Hydrolase</keyword>
<reference evidence="3" key="2">
    <citation type="journal article" date="2000" name="Curr. Protein Pept. Sci.">
        <title>Alpha/Beta-hydrolase fold enzymes: structures, functions and mechanisms.</title>
        <authorList>
            <person name="Holmquist M."/>
        </authorList>
    </citation>
    <scope>NUCLEOTIDE SEQUENCE</scope>
</reference>
<proteinExistence type="predicted"/>
<keyword evidence="2" id="KW-1185">Reference proteome</keyword>
<dbReference type="RefSeq" id="WP_245591347.1">
    <property type="nucleotide sequence ID" value="NZ_AXWS01000013.1"/>
</dbReference>
<accession>A0A9U5C4H5</accession>
<dbReference type="InterPro" id="IPR029058">
    <property type="entry name" value="AB_hydrolase_fold"/>
</dbReference>
<dbReference type="AlphaFoldDB" id="A0A9U5C4H5"/>
<dbReference type="Pfam" id="PF00561">
    <property type="entry name" value="Abhydrolase_1"/>
    <property type="match status" value="1"/>
</dbReference>
<protein>
    <submittedName>
        <fullName evidence="3">Alpha/beta fold hydrolase</fullName>
    </submittedName>
</protein>
<reference evidence="3" key="1">
    <citation type="journal article" date="1992" name="Protein Eng.">
        <title>The alpha/beta hydrolase fold.</title>
        <authorList>
            <person name="Ollis D.L."/>
            <person name="Cheah E."/>
            <person name="Cygler M."/>
            <person name="Dijkstra B."/>
            <person name="Frolow F."/>
            <person name="Franken S.M."/>
            <person name="Harel M."/>
            <person name="Remington S.J."/>
            <person name="Silman I."/>
            <person name="Schrag J. et al."/>
        </authorList>
    </citation>
    <scope>NUCLEOTIDE SEQUENCE</scope>
</reference>
<evidence type="ECO:0000259" key="1">
    <source>
        <dbReference type="Pfam" id="PF00561"/>
    </source>
</evidence>
<dbReference type="Gene3D" id="3.40.50.1820">
    <property type="entry name" value="alpha/beta hydrolase"/>
    <property type="match status" value="1"/>
</dbReference>
<reference evidence="3" key="3">
    <citation type="submission" date="2025-08" db="UniProtKB">
        <authorList>
            <consortium name="RefSeq"/>
        </authorList>
    </citation>
    <scope>IDENTIFICATION</scope>
</reference>
<name>A0A9U5C4H5_9BURK</name>
<evidence type="ECO:0000313" key="2">
    <source>
        <dbReference type="Proteomes" id="UP000675920"/>
    </source>
</evidence>
<dbReference type="PRINTS" id="PR00111">
    <property type="entry name" value="ABHYDROLASE"/>
</dbReference>
<dbReference type="InterPro" id="IPR051340">
    <property type="entry name" value="Haloalkane_dehalogenase"/>
</dbReference>
<sequence>MSLMQSLRHWLASGLSLEPARVAPDGGGQPPLPAAPALPVVRSRRATIDGVELFWREAGPADGPAIVLLHGFPSSSHMFRKLIPLLADRFRVIAPDYPGFGHSSAPADYDWTFDNLAATVDRLLDRLEVRRAVFYMQDYGGPVGMRLAVTDPARVAGFVIQNANFRMEGVSQAAADVFMPLWQQNDDRNARQLLTAEMTKFQYTAGARDPDGLDPDAWTHDQATTLDREGATERQLALFRDYASNVARYDAWADWMREHQPPTLVTWGSGDPFFLVPGAEAMVRELNDAELHLFDSGHFALEEDAAGIAGLIRRRFLA</sequence>
<evidence type="ECO:0000313" key="3">
    <source>
        <dbReference type="RefSeq" id="WP_245591347.1"/>
    </source>
</evidence>
<dbReference type="SUPFAM" id="SSF53474">
    <property type="entry name" value="alpha/beta-Hydrolases"/>
    <property type="match status" value="1"/>
</dbReference>
<dbReference type="PANTHER" id="PTHR42977:SF1">
    <property type="entry name" value="BLR6576 PROTEIN"/>
    <property type="match status" value="1"/>
</dbReference>
<dbReference type="PANTHER" id="PTHR42977">
    <property type="entry name" value="HYDROLASE-RELATED"/>
    <property type="match status" value="1"/>
</dbReference>
<feature type="domain" description="AB hydrolase-1" evidence="1">
    <location>
        <begin position="64"/>
        <end position="304"/>
    </location>
</feature>
<dbReference type="InterPro" id="IPR000073">
    <property type="entry name" value="AB_hydrolase_1"/>
</dbReference>